<dbReference type="PANTHER" id="PTHR12290">
    <property type="entry name" value="CORNICHON-RELATED"/>
    <property type="match status" value="1"/>
</dbReference>
<comment type="caution">
    <text evidence="7">The sequence shown here is derived from an EMBL/GenBank/DDBJ whole genome shotgun (WGS) entry which is preliminary data.</text>
</comment>
<evidence type="ECO:0000256" key="1">
    <source>
        <dbReference type="ARBA" id="ARBA00004141"/>
    </source>
</evidence>
<gene>
    <name evidence="7" type="ORF">NQ314_020410</name>
</gene>
<dbReference type="Proteomes" id="UP001162156">
    <property type="component" value="Unassembled WGS sequence"/>
</dbReference>
<organism evidence="7 8">
    <name type="scientific">Rhamnusium bicolor</name>
    <dbReference type="NCBI Taxonomy" id="1586634"/>
    <lineage>
        <taxon>Eukaryota</taxon>
        <taxon>Metazoa</taxon>
        <taxon>Ecdysozoa</taxon>
        <taxon>Arthropoda</taxon>
        <taxon>Hexapoda</taxon>
        <taxon>Insecta</taxon>
        <taxon>Pterygota</taxon>
        <taxon>Neoptera</taxon>
        <taxon>Endopterygota</taxon>
        <taxon>Coleoptera</taxon>
        <taxon>Polyphaga</taxon>
        <taxon>Cucujiformia</taxon>
        <taxon>Chrysomeloidea</taxon>
        <taxon>Cerambycidae</taxon>
        <taxon>Lepturinae</taxon>
        <taxon>Rhagiini</taxon>
        <taxon>Rhamnusium</taxon>
    </lineage>
</organism>
<keyword evidence="4 6" id="KW-1133">Transmembrane helix</keyword>
<evidence type="ECO:0000256" key="2">
    <source>
        <dbReference type="ARBA" id="ARBA00010095"/>
    </source>
</evidence>
<reference evidence="7" key="1">
    <citation type="journal article" date="2023" name="Insect Mol. Biol.">
        <title>Genome sequencing provides insights into the evolution of gene families encoding plant cell wall-degrading enzymes in longhorned beetles.</title>
        <authorList>
            <person name="Shin N.R."/>
            <person name="Okamura Y."/>
            <person name="Kirsch R."/>
            <person name="Pauchet Y."/>
        </authorList>
    </citation>
    <scope>NUCLEOTIDE SEQUENCE</scope>
    <source>
        <strain evidence="7">RBIC_L_NR</strain>
    </source>
</reference>
<dbReference type="EMBL" id="JANEYF010005719">
    <property type="protein sequence ID" value="KAJ8927137.1"/>
    <property type="molecule type" value="Genomic_DNA"/>
</dbReference>
<evidence type="ECO:0008006" key="9">
    <source>
        <dbReference type="Google" id="ProtNLM"/>
    </source>
</evidence>
<dbReference type="AlphaFoldDB" id="A0AAV8WKN5"/>
<dbReference type="GO" id="GO:0016020">
    <property type="term" value="C:membrane"/>
    <property type="evidence" value="ECO:0007669"/>
    <property type="project" value="UniProtKB-SubCell"/>
</dbReference>
<evidence type="ECO:0000256" key="5">
    <source>
        <dbReference type="ARBA" id="ARBA00023136"/>
    </source>
</evidence>
<evidence type="ECO:0000313" key="7">
    <source>
        <dbReference type="EMBL" id="KAJ8927137.1"/>
    </source>
</evidence>
<protein>
    <recommendedName>
        <fullName evidence="9">Protein cornichon homolog 4</fullName>
    </recommendedName>
</protein>
<feature type="transmembrane region" description="Helical" evidence="6">
    <location>
        <begin position="55"/>
        <end position="76"/>
    </location>
</feature>
<sequence>MILSDPVLFAISLADTGAILFLLVYFVITLSDLECDYLNAQQCCSRLNQWVLPKIIAHIFLSFLLLIHGHWLLMLINLPMAAWMAYETVSVPSGNLGIYDPTEIHNRGQLKRHMRDCMVYLGYYLIFFFMYLYCMIVSLLKGDPINRKDEGEIINDFK</sequence>
<evidence type="ECO:0000256" key="6">
    <source>
        <dbReference type="SAM" id="Phobius"/>
    </source>
</evidence>
<name>A0AAV8WKN5_9CUCU</name>
<comment type="similarity">
    <text evidence="2">Belongs to the cornichon family.</text>
</comment>
<evidence type="ECO:0000256" key="3">
    <source>
        <dbReference type="ARBA" id="ARBA00022692"/>
    </source>
</evidence>
<proteinExistence type="inferred from homology"/>
<feature type="transmembrane region" description="Helical" evidence="6">
    <location>
        <begin position="7"/>
        <end position="28"/>
    </location>
</feature>
<keyword evidence="5 6" id="KW-0472">Membrane</keyword>
<feature type="transmembrane region" description="Helical" evidence="6">
    <location>
        <begin position="117"/>
        <end position="140"/>
    </location>
</feature>
<dbReference type="SMART" id="SM01398">
    <property type="entry name" value="Cornichon"/>
    <property type="match status" value="1"/>
</dbReference>
<dbReference type="Pfam" id="PF03311">
    <property type="entry name" value="Cornichon"/>
    <property type="match status" value="1"/>
</dbReference>
<dbReference type="InterPro" id="IPR003377">
    <property type="entry name" value="Cornichon"/>
</dbReference>
<keyword evidence="8" id="KW-1185">Reference proteome</keyword>
<comment type="subcellular location">
    <subcellularLocation>
        <location evidence="1">Membrane</location>
        <topology evidence="1">Multi-pass membrane protein</topology>
    </subcellularLocation>
</comment>
<evidence type="ECO:0000256" key="4">
    <source>
        <dbReference type="ARBA" id="ARBA00022989"/>
    </source>
</evidence>
<accession>A0AAV8WKN5</accession>
<keyword evidence="3 6" id="KW-0812">Transmembrane</keyword>
<dbReference type="GO" id="GO:0016192">
    <property type="term" value="P:vesicle-mediated transport"/>
    <property type="evidence" value="ECO:0007669"/>
    <property type="project" value="InterPro"/>
</dbReference>
<evidence type="ECO:0000313" key="8">
    <source>
        <dbReference type="Proteomes" id="UP001162156"/>
    </source>
</evidence>